<evidence type="ECO:0000256" key="7">
    <source>
        <dbReference type="SAM" id="MobiDB-lite"/>
    </source>
</evidence>
<dbReference type="InterPro" id="IPR046541">
    <property type="entry name" value="DUF6606"/>
</dbReference>
<evidence type="ECO:0000256" key="2">
    <source>
        <dbReference type="ARBA" id="ARBA00012759"/>
    </source>
</evidence>
<feature type="domain" description="DUF6606" evidence="10">
    <location>
        <begin position="17"/>
        <end position="290"/>
    </location>
</feature>
<comment type="catalytic activity">
    <reaction evidence="1">
        <text>Thiol-dependent hydrolysis of ester, thioester, amide, peptide and isopeptide bonds formed by the C-terminal Gly of ubiquitin (a 76-residue protein attached to proteins as an intracellular targeting signal).</text>
        <dbReference type="EC" id="3.4.19.12"/>
    </reaction>
</comment>
<dbReference type="EMBL" id="KZ107860">
    <property type="protein sequence ID" value="OSS43932.1"/>
    <property type="molecule type" value="Genomic_DNA"/>
</dbReference>
<feature type="region of interest" description="Disordered" evidence="7">
    <location>
        <begin position="3141"/>
        <end position="3201"/>
    </location>
</feature>
<keyword evidence="6" id="KW-0788">Thiol protease</keyword>
<dbReference type="GO" id="GO:0004843">
    <property type="term" value="F:cysteine-type deubiquitinase activity"/>
    <property type="evidence" value="ECO:0007669"/>
    <property type="project" value="UniProtKB-EC"/>
</dbReference>
<evidence type="ECO:0000259" key="10">
    <source>
        <dbReference type="Pfam" id="PF20255"/>
    </source>
</evidence>
<dbReference type="GO" id="GO:0006508">
    <property type="term" value="P:proteolysis"/>
    <property type="evidence" value="ECO:0007669"/>
    <property type="project" value="UniProtKB-KW"/>
</dbReference>
<accession>A0A1Y2LK77</accession>
<gene>
    <name evidence="11" type="ORF">B5807_11366</name>
</gene>
<dbReference type="Pfam" id="PF20255">
    <property type="entry name" value="DUF6606"/>
    <property type="match status" value="1"/>
</dbReference>
<dbReference type="PANTHER" id="PTHR13367">
    <property type="entry name" value="UBIQUITIN THIOESTERASE"/>
    <property type="match status" value="1"/>
</dbReference>
<dbReference type="STRING" id="105696.A0A1Y2LK77"/>
<feature type="compositionally biased region" description="Acidic residues" evidence="7">
    <location>
        <begin position="3171"/>
        <end position="3186"/>
    </location>
</feature>
<proteinExistence type="predicted"/>
<feature type="compositionally biased region" description="Acidic residues" evidence="7">
    <location>
        <begin position="3145"/>
        <end position="3163"/>
    </location>
</feature>
<dbReference type="Proteomes" id="UP000193240">
    <property type="component" value="Unassembled WGS sequence"/>
</dbReference>
<sequence length="3201" mass="363446">MVGPRAPSGYGSFNEQLYHHIALPRDVPGLEDRNLPSIEGALLKRLLAASQYLSSRVALADQQQIRALCESLNACRSLHIDRSITKSALLRELRNLQPERMLILHVSAQNSGLLIYHDTGSNENQVIFEAFEVTPTSEKVLATRNALIRDFPGRAVSISATTLLEPSFLDKSSSFLQQASTEYVTKFSTITHKAAAPLPEVRNTSDPAVVTGLLMTILEACGTARDVPILRKRVRDTVMFDQAFKPWRRSPFYLTIRVGMQRYLYKQSGPDTGRLYFKTIMCVMLQQFLEDVLKTLPFESVFYLRQKLGRRLAKLASDRAAISGHYSPIVMSALSALEPTFERTLLTSGNWLKARWRTHRQQKERQVPPLSPQVPPGAYNMHLLNSQPVLHRIIASQVEAAEDVQRTPDELLRQYDENAKTIKPYMHAARAHIQIAQHHATVIEPAKEIQTTGHSRIMELGATIQQYIDRIQKSPDGYPDQKSHMLLHLLELWVLMDLETVACFPLLEEFHPGFDADILDPIELLSLEDMIRVQQVQAHISGRFRARHGMRSKTIFDDPSDDCFAVRYFEEYDELSRLLRHEIEEDADMQRAAKEVEWDEKTERYAVTVRRRDETTCFYDEVPHRYVIGITESRHRRPCEWHNLRDAARNIKIRIFEHPLPSYEPAAKAAIFELRCPESFAAYRDATWSIFSTICSPLPSSRPERVSLVRDYSQLRARANGSECSVTLASEKKAFLETHYADWQFPVELSDIIRSCGLKPRYFDQSSQTWTAEATKASLWHHFPVVLPANSPYEALQLSYANWPSSNEIQSSQADCPTDTSAHELIALQGLLVGSHSRWPDLLRELGSTTMSFSSDAAWVFVMRLILQVGPASTITEARRDVHRALLDDALCSQLLHQVRQRLDAVQNNWREPVQTDVLVTILLKIVSLVKSDSIRDEGAALLEQARNSTDLWRVDLQSAVTKDTRVRPFAVSASLLCKKTLHADPDLLLDPTALQLYVSSSISLNYNLVQEFSFLPSRYKNAIIRDVMFSYEHRDTLRRSLMSNAQALIAAINRLWQIPEGYKHKISASTTHSWWILLELKPPSSSRQHTYYVHYNYIYGTLLIDGQEMSTLPLEYRRNALYRTVFGDGNPIVFPSPLSGMSWAVSGPMKGGQRIHLGFRQSTLIVRATHNGRLQEYIPLEVFGTTVRDLPGPLLNGCYHWLDVHNDELEIRRQDIWISRPGNWWVHGIAYGQCQIVRRIGHPSETRLLNNSNETVLRIRTIFASFADLNQIIVFASREGKITVELKSLELSFFINDNGLLYSLRLGAFVTKNQDAGTWYGLRSKIVIQSAANSRQKSILVPYNKDLRVTRDDFHVSVEIRVGTEKYLKYDVNEVLGRIDCPPEPSLLYTKALLHALTSHVMPDPLTSRTGVEESLRLLQTGVYQPWSPLNESHVALLQHLAGLSPMRGYYPLNSLSMETVVWRADLTHHIQDDRFKACVERILRRNSALLDFVPGAVRKEATAKTTKGPNAHLAGRAIARTYVSQPRMNDQTYIARNGRSTGVAQSNVYCIVRELLAPQFLPADLPSLVSLLHDASVIGGYDKTFQKTLLTDLFDVDMKAEWGALTRRAMKCDPKDHHSLMFLLGPMAFSESANLDLLRNLILFVSSPSLKDLQPPPHAAYFHFRADGAPPSSYLVSFMQKARMPFSPFGFKKRAQIVIAENQHDQNVERSCEALALSIQAQWPNPDIENSILVNVDPAHVDVERALEDLTPEWQRLTRNHELAKYLDEVQVMLDRSNAQISLPHSTASSDIRHTSTETKFRYQQVFSSRSRDGDNSTLSALLRQPLRDSFQPRGTGQAKGHVLTSKLFSNYPHSNGQSLPRITHPVLQKPSFPLQNNYAPDISRLRIIVNNFRARSSHTYSQYADEMNTSIDALQLHLEAQQDLPKPVAKWIGSDDIRLARENVRTIVDHVKQGLAAHHPQAKWLELVDLWPIMTVTDLLTELRSVSGTTFGNGTKETLVKLGVAVTKQQQLLRIQDAQKRQKDQQQQSELANTGHTNWSPLEFTDWLLLEIDGDVMIREEQVRVALATIKPASGQNSVLQLLMGKGKTSCILPMVAAVLANKHYLARIVVPRPLLLQSAQILHAKLGNLVQRELMHIPYSRKTPANLKLMHSYRTLHSQMCDRGGIMITLPEHILSFKLSGLQQLADGNIEVSKAMVYTQEWLDNQARDVLDESDVSLAIRMQLIYPSGSQMSVDGHPLRWQVIQLLLYRTQNFITAVQSRYRNSVEVVNRVAGGFPLIYFLRKDAEDHLIGLLINDICKGNCPFLPFPEFPKQVQEDIRNYISSPFVRKRLVRQVTGFFTDKPQIMKIVNLLRGLFVHRILISSLKKRWNVQYGLHPTRAPIAVPFLAKSVPSVAAEWGHPDVAIILTCLSFYYQGLSLGQFKQALEHLCKMDDPSVEYAKWVFPRAPLGFEDFNTVNAEDGWQVGKLFQMIRLKASLVNFYLNNFVFPKYAKTFSVKLQASACDLLPSQTDFGCHVTGFSGTNDTRHQYPTNIKQADLPELAHTNAEVPYYLMAARNQGYVRMSHLNGQRWTELDLIAKLVNPSDVSKALIYRRNSIRVLIDAGAQILEHANRDFAKAWLEEDTDAAAAVYFDEDNRAWVLYRSNNRTPLLASPFANNLDRCVVYIDESHCRGTDLKLPVYGRAALTLGQHLTKDALVQAAMRLRQLGETQSVSFYSPPEVHQSILDRLDQDNFFNPDSAAVLTWVFGQTCDSLEQQEPSYFAQALQYMIQRQARLDEPFFLDNEHARSKFLSTVLQKEALLLKELYQPGGNQRIGFNKITAWDHSLKSQVQLLEVRQKRFQDGGSAVHASVLEEVEIEQERELELEVEHEVENVREVQQPPKFLPFEVSKLHVDVEHFAIRGRLVAGSSAYQPMFSAISQTSLGRKRSISASMPSNLWVSAQFTRTVMAYQPNDVYVRPVQWVLWSFVSEKALIVSPEEANSLIPILRGKAEPGGVHLVVYAAPVTRRMLHFNDLTYYAAPPLPAGFECPTWLSVELGIFSGRLHFEWHEYDEIRSYLGLKQDLSTDPDARPFAAKPLTFLHEWIDVRRKGQDFEHTPFGFVTTGKPVTENHAFFQASSHEAHSDIQPRIARVGSGEQEQEDGKEEDSDHDDDDEFVAVVEHIDDSETDDEESEKEDIFEDAREVGDETPASSD</sequence>
<dbReference type="InParanoid" id="A0A1Y2LK77"/>
<dbReference type="OMA" id="CIIPMVA"/>
<evidence type="ECO:0000313" key="12">
    <source>
        <dbReference type="Proteomes" id="UP000193240"/>
    </source>
</evidence>
<evidence type="ECO:0000313" key="11">
    <source>
        <dbReference type="EMBL" id="OSS43932.1"/>
    </source>
</evidence>
<keyword evidence="3" id="KW-0645">Protease</keyword>
<dbReference type="InterPro" id="IPR022105">
    <property type="entry name" value="DUF3645"/>
</dbReference>
<keyword evidence="12" id="KW-1185">Reference proteome</keyword>
<evidence type="ECO:0000256" key="5">
    <source>
        <dbReference type="ARBA" id="ARBA00022801"/>
    </source>
</evidence>
<dbReference type="Pfam" id="PF12359">
    <property type="entry name" value="DUF3645"/>
    <property type="match status" value="1"/>
</dbReference>
<name>A0A1Y2LK77_EPING</name>
<evidence type="ECO:0000256" key="6">
    <source>
        <dbReference type="ARBA" id="ARBA00022807"/>
    </source>
</evidence>
<evidence type="ECO:0000256" key="1">
    <source>
        <dbReference type="ARBA" id="ARBA00000707"/>
    </source>
</evidence>
<evidence type="ECO:0000256" key="3">
    <source>
        <dbReference type="ARBA" id="ARBA00022670"/>
    </source>
</evidence>
<keyword evidence="4" id="KW-0833">Ubl conjugation pathway</keyword>
<dbReference type="Pfam" id="PF12340">
    <property type="entry name" value="DUF3638"/>
    <property type="match status" value="1"/>
</dbReference>
<dbReference type="InterPro" id="IPR022099">
    <property type="entry name" value="DUF3638"/>
</dbReference>
<organism evidence="11 12">
    <name type="scientific">Epicoccum nigrum</name>
    <name type="common">Soil fungus</name>
    <name type="synonym">Epicoccum purpurascens</name>
    <dbReference type="NCBI Taxonomy" id="105696"/>
    <lineage>
        <taxon>Eukaryota</taxon>
        <taxon>Fungi</taxon>
        <taxon>Dikarya</taxon>
        <taxon>Ascomycota</taxon>
        <taxon>Pezizomycotina</taxon>
        <taxon>Dothideomycetes</taxon>
        <taxon>Pleosporomycetidae</taxon>
        <taxon>Pleosporales</taxon>
        <taxon>Pleosporineae</taxon>
        <taxon>Didymellaceae</taxon>
        <taxon>Epicoccum</taxon>
    </lineage>
</organism>
<dbReference type="EC" id="3.4.19.12" evidence="2"/>
<dbReference type="InterPro" id="IPR051346">
    <property type="entry name" value="OTU_Deubiquitinase"/>
</dbReference>
<reference evidence="11 12" key="1">
    <citation type="journal article" date="2017" name="Genome Announc.">
        <title>Genome sequence of the saprophytic ascomycete Epicoccum nigrum ICMP 19927 strain isolated from New Zealand.</title>
        <authorList>
            <person name="Fokin M."/>
            <person name="Fleetwood D."/>
            <person name="Weir B.S."/>
            <person name="Villas-Boas S.G."/>
        </authorList>
    </citation>
    <scope>NUCLEOTIDE SEQUENCE [LARGE SCALE GENOMIC DNA]</scope>
    <source>
        <strain evidence="11 12">ICMP 19927</strain>
    </source>
</reference>
<evidence type="ECO:0000256" key="4">
    <source>
        <dbReference type="ARBA" id="ARBA00022786"/>
    </source>
</evidence>
<dbReference type="PANTHER" id="PTHR13367:SF32">
    <property type="entry name" value="DUF6606 DOMAIN-CONTAINING PROTEIN"/>
    <property type="match status" value="1"/>
</dbReference>
<keyword evidence="5" id="KW-0378">Hydrolase</keyword>
<protein>
    <recommendedName>
        <fullName evidence="2">ubiquitinyl hydrolase 1</fullName>
        <ecNumber evidence="2">3.4.19.12</ecNumber>
    </recommendedName>
</protein>
<feature type="domain" description="DUF3638" evidence="8">
    <location>
        <begin position="2039"/>
        <end position="2262"/>
    </location>
</feature>
<feature type="domain" description="DUF3645" evidence="9">
    <location>
        <begin position="2381"/>
        <end position="2413"/>
    </location>
</feature>
<evidence type="ECO:0000259" key="8">
    <source>
        <dbReference type="Pfam" id="PF12340"/>
    </source>
</evidence>
<evidence type="ECO:0000259" key="9">
    <source>
        <dbReference type="Pfam" id="PF12359"/>
    </source>
</evidence>